<dbReference type="GO" id="GO:0006364">
    <property type="term" value="P:rRNA processing"/>
    <property type="evidence" value="ECO:0007669"/>
    <property type="project" value="UniProtKB-KW"/>
</dbReference>
<name>U1I1M8_ENDPU</name>
<dbReference type="GO" id="GO:0004527">
    <property type="term" value="F:exonuclease activity"/>
    <property type="evidence" value="ECO:0007669"/>
    <property type="project" value="UniProtKB-KW"/>
</dbReference>
<evidence type="ECO:0000256" key="4">
    <source>
        <dbReference type="ARBA" id="ARBA00022839"/>
    </source>
</evidence>
<dbReference type="SUPFAM" id="SSF53098">
    <property type="entry name" value="Ribonuclease H-like"/>
    <property type="match status" value="1"/>
</dbReference>
<dbReference type="PANTHER" id="PTHR12801">
    <property type="entry name" value="RNA EXONUCLEASE REXO1 / RECO3 FAMILY MEMBER-RELATED"/>
    <property type="match status" value="1"/>
</dbReference>
<dbReference type="HOGENOM" id="CLU_468528_0_0_1"/>
<evidence type="ECO:0000313" key="8">
    <source>
        <dbReference type="EMBL" id="ERF77155.1"/>
    </source>
</evidence>
<organism evidence="8 9">
    <name type="scientific">Endocarpon pusillum (strain Z07020 / HMAS-L-300199)</name>
    <name type="common">Lichen-forming fungus</name>
    <dbReference type="NCBI Taxonomy" id="1263415"/>
    <lineage>
        <taxon>Eukaryota</taxon>
        <taxon>Fungi</taxon>
        <taxon>Dikarya</taxon>
        <taxon>Ascomycota</taxon>
        <taxon>Pezizomycotina</taxon>
        <taxon>Eurotiomycetes</taxon>
        <taxon>Chaetothyriomycetidae</taxon>
        <taxon>Verrucariales</taxon>
        <taxon>Verrucariaceae</taxon>
        <taxon>Endocarpon</taxon>
    </lineage>
</organism>
<dbReference type="Proteomes" id="UP000019373">
    <property type="component" value="Unassembled WGS sequence"/>
</dbReference>
<comment type="function">
    <text evidence="5">Exoribonuclease involved in ribosome biosynthesis. Involved in the processing of ITS1, the internal transcribed spacer localized between the 18S and 5.8S rRNAs.</text>
</comment>
<dbReference type="GO" id="GO:0005634">
    <property type="term" value="C:nucleus"/>
    <property type="evidence" value="ECO:0007669"/>
    <property type="project" value="TreeGrafter"/>
</dbReference>
<dbReference type="InterPro" id="IPR013520">
    <property type="entry name" value="Ribonucl_H"/>
</dbReference>
<evidence type="ECO:0000313" key="9">
    <source>
        <dbReference type="Proteomes" id="UP000019373"/>
    </source>
</evidence>
<evidence type="ECO:0000256" key="1">
    <source>
        <dbReference type="ARBA" id="ARBA00022552"/>
    </source>
</evidence>
<gene>
    <name evidence="8" type="ORF">EPUS_08459</name>
</gene>
<dbReference type="Pfam" id="PF25484">
    <property type="entry name" value="DUF7907"/>
    <property type="match status" value="1"/>
</dbReference>
<evidence type="ECO:0000256" key="6">
    <source>
        <dbReference type="SAM" id="SignalP"/>
    </source>
</evidence>
<dbReference type="RefSeq" id="XP_007785508.1">
    <property type="nucleotide sequence ID" value="XM_007787318.1"/>
</dbReference>
<dbReference type="GO" id="GO:0003676">
    <property type="term" value="F:nucleic acid binding"/>
    <property type="evidence" value="ECO:0007669"/>
    <property type="project" value="InterPro"/>
</dbReference>
<dbReference type="OrthoDB" id="16516at2759"/>
<keyword evidence="2" id="KW-0540">Nuclease</keyword>
<dbReference type="InterPro" id="IPR012337">
    <property type="entry name" value="RNaseH-like_sf"/>
</dbReference>
<keyword evidence="9" id="KW-1185">Reference proteome</keyword>
<keyword evidence="6" id="KW-0732">Signal</keyword>
<dbReference type="PANTHER" id="PTHR12801:SF45">
    <property type="entry name" value="RNA EXONUCLEASE 4"/>
    <property type="match status" value="1"/>
</dbReference>
<dbReference type="GO" id="GO:0000027">
    <property type="term" value="P:ribosomal large subunit assembly"/>
    <property type="evidence" value="ECO:0007669"/>
    <property type="project" value="TreeGrafter"/>
</dbReference>
<evidence type="ECO:0000256" key="2">
    <source>
        <dbReference type="ARBA" id="ARBA00022722"/>
    </source>
</evidence>
<keyword evidence="1" id="KW-0698">rRNA processing</keyword>
<keyword evidence="3" id="KW-0378">Hydrolase</keyword>
<reference evidence="9" key="1">
    <citation type="journal article" date="2014" name="BMC Genomics">
        <title>Genome characteristics reveal the impact of lichenization on lichen-forming fungus Endocarpon pusillum Hedwig (Verrucariales, Ascomycota).</title>
        <authorList>
            <person name="Wang Y.-Y."/>
            <person name="Liu B."/>
            <person name="Zhang X.-Y."/>
            <person name="Zhou Q.-M."/>
            <person name="Zhang T."/>
            <person name="Li H."/>
            <person name="Yu Y.-F."/>
            <person name="Zhang X.-L."/>
            <person name="Hao X.-Y."/>
            <person name="Wang M."/>
            <person name="Wang L."/>
            <person name="Wei J.-C."/>
        </authorList>
    </citation>
    <scope>NUCLEOTIDE SEQUENCE [LARGE SCALE GENOMIC DNA]</scope>
    <source>
        <strain evidence="9">Z07020 / HMAS-L-300199</strain>
    </source>
</reference>
<proteinExistence type="predicted"/>
<dbReference type="GeneID" id="19243308"/>
<dbReference type="Gene3D" id="3.30.420.10">
    <property type="entry name" value="Ribonuclease H-like superfamily/Ribonuclease H"/>
    <property type="match status" value="1"/>
</dbReference>
<evidence type="ECO:0000259" key="7">
    <source>
        <dbReference type="SMART" id="SM00479"/>
    </source>
</evidence>
<evidence type="ECO:0000256" key="5">
    <source>
        <dbReference type="ARBA" id="ARBA00025599"/>
    </source>
</evidence>
<sequence length="582" mass="64677">MHLSAAAVLSLGSSLLIMQPVLASALLPRQDTPPAYYLQTRTLDSSSDKNGLFAIASQTSFGVNDVILNSNITNANQGYFNDTHQYFNLDPAHTWGLDLGLDTDHDAWEPVTIRFGQGTAGFRIGDNTLQWGDRDAGYGGWMACDWIHGVPQLFWRYAYFAYPIPGSCADVTMELTNSSKFHQRAKHELLISPPTTEVAATGREKQSARAMWSTIEETPLYLEKIQLLVEPEKVLRSAGYVVQPLEPGVIESKKRCVYCGARVAKPKKVKAKPTQNVGKPDIIRKENKASPCPPNPADRNIDKGLADGALEALAQAVADVQVEEAKNPPKLACRFHPGRVYGKHFSCCQQHVAAEGCAAHQYHTAQSYSKGELEREWMFHPTPEPERLDEKQYLTPRPRRQKQRLGDFLRTAAKRKAVALDCEMGTAKSGETELIRLTVVDFFTGEKLIDSLVRPDVPMAHYNTRYSGVTAAAMRNAENSASCIWGRDAAREQVWRFVGPETVVVMHGGSSDLSALRWIHSVVVDSHLLERFNEPVEGGKSLKNLSLCRLGRRIQNGRGHCSFEDALACRDLVHWLVCQIPD</sequence>
<feature type="domain" description="Exonuclease" evidence="7">
    <location>
        <begin position="416"/>
        <end position="582"/>
    </location>
</feature>
<dbReference type="InterPro" id="IPR036397">
    <property type="entry name" value="RNaseH_sf"/>
</dbReference>
<dbReference type="AlphaFoldDB" id="U1I1M8"/>
<feature type="signal peptide" evidence="6">
    <location>
        <begin position="1"/>
        <end position="23"/>
    </location>
</feature>
<dbReference type="InterPro" id="IPR057229">
    <property type="entry name" value="DUF7907"/>
</dbReference>
<dbReference type="InterPro" id="IPR047021">
    <property type="entry name" value="REXO1/3/4-like"/>
</dbReference>
<feature type="chain" id="PRO_5004612394" description="Exonuclease domain-containing protein" evidence="6">
    <location>
        <begin position="24"/>
        <end position="582"/>
    </location>
</feature>
<dbReference type="EMBL" id="KE720651">
    <property type="protein sequence ID" value="ERF77155.1"/>
    <property type="molecule type" value="Genomic_DNA"/>
</dbReference>
<dbReference type="CDD" id="cd06137">
    <property type="entry name" value="DEDDh_RNase"/>
    <property type="match status" value="1"/>
</dbReference>
<keyword evidence="4" id="KW-0269">Exonuclease</keyword>
<evidence type="ECO:0000256" key="3">
    <source>
        <dbReference type="ARBA" id="ARBA00022801"/>
    </source>
</evidence>
<accession>U1I1M8</accession>
<dbReference type="SMART" id="SM00479">
    <property type="entry name" value="EXOIII"/>
    <property type="match status" value="1"/>
</dbReference>
<dbReference type="eggNOG" id="KOG2248">
    <property type="taxonomic scope" value="Eukaryota"/>
</dbReference>
<protein>
    <recommendedName>
        <fullName evidence="7">Exonuclease domain-containing protein</fullName>
    </recommendedName>
</protein>